<dbReference type="GO" id="GO:0019441">
    <property type="term" value="P:L-tryptophan catabolic process to kynurenine"/>
    <property type="evidence" value="ECO:0007669"/>
    <property type="project" value="InterPro"/>
</dbReference>
<gene>
    <name evidence="1" type="ORF">HMPREF0554_2015</name>
</gene>
<dbReference type="GO" id="GO:0004061">
    <property type="term" value="F:arylformamidase activity"/>
    <property type="evidence" value="ECO:0007669"/>
    <property type="project" value="InterPro"/>
</dbReference>
<dbReference type="Gene3D" id="3.50.30.50">
    <property type="entry name" value="Putative cyclase"/>
    <property type="match status" value="1"/>
</dbReference>
<dbReference type="Pfam" id="PF04199">
    <property type="entry name" value="Cyclase"/>
    <property type="match status" value="1"/>
</dbReference>
<accession>D0GP31</accession>
<evidence type="ECO:0000313" key="1">
    <source>
        <dbReference type="EMBL" id="EEY34145.1"/>
    </source>
</evidence>
<dbReference type="InterPro" id="IPR007325">
    <property type="entry name" value="KFase/CYL"/>
</dbReference>
<comment type="caution">
    <text evidence="1">The sequence shown here is derived from an EMBL/GenBank/DDBJ whole genome shotgun (WGS) entry which is preliminary data.</text>
</comment>
<dbReference type="PANTHER" id="PTHR31118:SF12">
    <property type="entry name" value="CYCLASE-LIKE PROTEIN 2"/>
    <property type="match status" value="1"/>
</dbReference>
<dbReference type="RefSeq" id="WP_006808243.1">
    <property type="nucleotide sequence ID" value="NZ_ADAD01000181.1"/>
</dbReference>
<keyword evidence="2" id="KW-1185">Reference proteome</keyword>
<name>D0GP31_9FUSO</name>
<dbReference type="AlphaFoldDB" id="D0GP31"/>
<dbReference type="InterPro" id="IPR037175">
    <property type="entry name" value="KFase_sf"/>
</dbReference>
<reference evidence="1 2" key="1">
    <citation type="submission" date="2009-10" db="EMBL/GenBank/DDBJ databases">
        <authorList>
            <person name="Harkins D.M."/>
            <person name="Madupu R."/>
            <person name="Durkin A.S."/>
            <person name="Torralba M."/>
            <person name="Methe B."/>
            <person name="Sutton G.G."/>
            <person name="Strausberg R.L."/>
            <person name="Nelson K.E."/>
        </authorList>
    </citation>
    <scope>NUCLEOTIDE SEQUENCE [LARGE SCALE GENOMIC DNA]</scope>
    <source>
        <strain evidence="1 2">F0264</strain>
    </source>
</reference>
<proteinExistence type="predicted"/>
<evidence type="ECO:0000313" key="2">
    <source>
        <dbReference type="Proteomes" id="UP000004226"/>
    </source>
</evidence>
<sequence length="250" mass="28323">MENNLWELLKVLKNHKWVDLTHEITNDSPYWQGMPEGVLELNNTIIDFPEMNLNIQTHKFPGQFGTHIDYPGHFIKNARLAGDFKVEDTVLPLVVIDLSEKVKENNDYEISIDDIKEFEKKYGTVPEGSFVVFRSDWSKRWPCIVSLTNADKNGNAHSPGWPVSTLEFLFDERNIAGVGHETLDTDAAVTCAKNQDLIGERYILQKDKFQVEAMANLDKLPPVGAVIFISAPRIIHANGLPVRAWAVIPE</sequence>
<dbReference type="PANTHER" id="PTHR31118">
    <property type="entry name" value="CYCLASE-LIKE PROTEIN 2"/>
    <property type="match status" value="1"/>
</dbReference>
<dbReference type="EMBL" id="ADAD01000181">
    <property type="protein sequence ID" value="EEY34145.1"/>
    <property type="molecule type" value="Genomic_DNA"/>
</dbReference>
<dbReference type="Proteomes" id="UP000004226">
    <property type="component" value="Unassembled WGS sequence"/>
</dbReference>
<dbReference type="SUPFAM" id="SSF102198">
    <property type="entry name" value="Putative cyclase"/>
    <property type="match status" value="1"/>
</dbReference>
<protein>
    <submittedName>
        <fullName evidence="1">Putative cyclase</fullName>
    </submittedName>
</protein>
<dbReference type="eggNOG" id="COG1878">
    <property type="taxonomic scope" value="Bacteria"/>
</dbReference>
<organism evidence="1 2">
    <name type="scientific">Pseudoleptotrichia goodfellowii F0264</name>
    <dbReference type="NCBI Taxonomy" id="596323"/>
    <lineage>
        <taxon>Bacteria</taxon>
        <taxon>Fusobacteriati</taxon>
        <taxon>Fusobacteriota</taxon>
        <taxon>Fusobacteriia</taxon>
        <taxon>Fusobacteriales</taxon>
        <taxon>Leptotrichiaceae</taxon>
        <taxon>Pseudoleptotrichia</taxon>
    </lineage>
</organism>